<dbReference type="InParanoid" id="E5ABP5"/>
<protein>
    <submittedName>
        <fullName evidence="1">Predicted protein</fullName>
    </submittedName>
</protein>
<reference evidence="2" key="1">
    <citation type="journal article" date="2011" name="Nat. Commun.">
        <title>Effector diversification within compartments of the Leptosphaeria maculans genome affected by Repeat-Induced Point mutations.</title>
        <authorList>
            <person name="Rouxel T."/>
            <person name="Grandaubert J."/>
            <person name="Hane J.K."/>
            <person name="Hoede C."/>
            <person name="van de Wouw A.P."/>
            <person name="Couloux A."/>
            <person name="Dominguez V."/>
            <person name="Anthouard V."/>
            <person name="Bally P."/>
            <person name="Bourras S."/>
            <person name="Cozijnsen A.J."/>
            <person name="Ciuffetti L.M."/>
            <person name="Degrave A."/>
            <person name="Dilmaghani A."/>
            <person name="Duret L."/>
            <person name="Fudal I."/>
            <person name="Goodwin S.B."/>
            <person name="Gout L."/>
            <person name="Glaser N."/>
            <person name="Linglin J."/>
            <person name="Kema G.H.J."/>
            <person name="Lapalu N."/>
            <person name="Lawrence C.B."/>
            <person name="May K."/>
            <person name="Meyer M."/>
            <person name="Ollivier B."/>
            <person name="Poulain J."/>
            <person name="Schoch C.L."/>
            <person name="Simon A."/>
            <person name="Spatafora J.W."/>
            <person name="Stachowiak A."/>
            <person name="Turgeon B.G."/>
            <person name="Tyler B.M."/>
            <person name="Vincent D."/>
            <person name="Weissenbach J."/>
            <person name="Amselem J."/>
            <person name="Quesneville H."/>
            <person name="Oliver R.P."/>
            <person name="Wincker P."/>
            <person name="Balesdent M.-H."/>
            <person name="Howlett B.J."/>
        </authorList>
    </citation>
    <scope>NUCLEOTIDE SEQUENCE [LARGE SCALE GENOMIC DNA]</scope>
    <source>
        <strain evidence="2">JN3 / isolate v23.1.3 / race Av1-4-5-6-7-8</strain>
    </source>
</reference>
<proteinExistence type="predicted"/>
<name>E5ABP5_LEPMJ</name>
<dbReference type="AlphaFoldDB" id="E5ABP5"/>
<accession>E5ABP5</accession>
<dbReference type="EMBL" id="FP929138">
    <property type="protein sequence ID" value="CBY01086.1"/>
    <property type="molecule type" value="Genomic_DNA"/>
</dbReference>
<dbReference type="HOGENOM" id="CLU_3224737_0_0_1"/>
<gene>
    <name evidence="1" type="ORF">LEMA_uP022160.1</name>
</gene>
<evidence type="ECO:0000313" key="2">
    <source>
        <dbReference type="Proteomes" id="UP000002668"/>
    </source>
</evidence>
<dbReference type="Proteomes" id="UP000002668">
    <property type="component" value="Genome"/>
</dbReference>
<dbReference type="VEuPathDB" id="FungiDB:LEMA_uP022160.1"/>
<evidence type="ECO:0000313" key="1">
    <source>
        <dbReference type="EMBL" id="CBY01086.1"/>
    </source>
</evidence>
<keyword evidence="2" id="KW-1185">Reference proteome</keyword>
<sequence>MSFANVTDKVASDVLDIMVLLQGQVPVDLKTTNGGQNSILISIG</sequence>
<organism evidence="2">
    <name type="scientific">Leptosphaeria maculans (strain JN3 / isolate v23.1.3 / race Av1-4-5-6-7-8)</name>
    <name type="common">Blackleg fungus</name>
    <name type="synonym">Phoma lingam</name>
    <dbReference type="NCBI Taxonomy" id="985895"/>
    <lineage>
        <taxon>Eukaryota</taxon>
        <taxon>Fungi</taxon>
        <taxon>Dikarya</taxon>
        <taxon>Ascomycota</taxon>
        <taxon>Pezizomycotina</taxon>
        <taxon>Dothideomycetes</taxon>
        <taxon>Pleosporomycetidae</taxon>
        <taxon>Pleosporales</taxon>
        <taxon>Pleosporineae</taxon>
        <taxon>Leptosphaeriaceae</taxon>
        <taxon>Plenodomus</taxon>
        <taxon>Plenodomus lingam/Leptosphaeria maculans species complex</taxon>
    </lineage>
</organism>